<feature type="domain" description="C2H2-type" evidence="19">
    <location>
        <begin position="579"/>
        <end position="606"/>
    </location>
</feature>
<evidence type="ECO:0000256" key="13">
    <source>
        <dbReference type="ARBA" id="ARBA00023125"/>
    </source>
</evidence>
<feature type="domain" description="BTB" evidence="18">
    <location>
        <begin position="123"/>
        <end position="190"/>
    </location>
</feature>
<dbReference type="GO" id="GO:0000981">
    <property type="term" value="F:DNA-binding transcription factor activity, RNA polymerase II-specific"/>
    <property type="evidence" value="ECO:0007669"/>
    <property type="project" value="TreeGrafter"/>
</dbReference>
<feature type="compositionally biased region" description="Basic and acidic residues" evidence="17">
    <location>
        <begin position="1198"/>
        <end position="1209"/>
    </location>
</feature>
<dbReference type="FunFam" id="3.30.160.60:FF:000235">
    <property type="entry name" value="Zinc finger and BTB domain containing 38"/>
    <property type="match status" value="1"/>
</dbReference>
<feature type="compositionally biased region" description="Polar residues" evidence="17">
    <location>
        <begin position="425"/>
        <end position="439"/>
    </location>
</feature>
<evidence type="ECO:0000259" key="19">
    <source>
        <dbReference type="PROSITE" id="PS50157"/>
    </source>
</evidence>
<accession>A0AA88PP81</accession>
<keyword evidence="7" id="KW-0479">Metal-binding</keyword>
<feature type="domain" description="C2H2-type" evidence="19">
    <location>
        <begin position="607"/>
        <end position="634"/>
    </location>
</feature>
<dbReference type="Gene3D" id="3.30.160.60">
    <property type="entry name" value="Classic Zinc Finger"/>
    <property type="match status" value="4"/>
</dbReference>
<keyword evidence="13" id="KW-0238">DNA-binding</keyword>
<keyword evidence="9 16" id="KW-0863">Zinc-finger</keyword>
<keyword evidence="6" id="KW-0597">Phosphoprotein</keyword>
<dbReference type="SUPFAM" id="SSF54695">
    <property type="entry name" value="POZ domain"/>
    <property type="match status" value="1"/>
</dbReference>
<evidence type="ECO:0000256" key="17">
    <source>
        <dbReference type="SAM" id="MobiDB-lite"/>
    </source>
</evidence>
<feature type="domain" description="C2H2-type" evidence="19">
    <location>
        <begin position="1044"/>
        <end position="1067"/>
    </location>
</feature>
<gene>
    <name evidence="20" type="ORF">Q8A67_012287</name>
</gene>
<dbReference type="GO" id="GO:0003677">
    <property type="term" value="F:DNA binding"/>
    <property type="evidence" value="ECO:0007669"/>
    <property type="project" value="UniProtKB-KW"/>
</dbReference>
<evidence type="ECO:0000256" key="1">
    <source>
        <dbReference type="ARBA" id="ARBA00004123"/>
    </source>
</evidence>
<sequence>MSQYSNSMTQQQQRPNKLISPWARLFTSTATAAQIWKRRRNRSGLDHVCMMSTRGHINVVPRSDAHLIAPTGTRGKTISIMRSGMNKRQMTVVNPSTLGLVDSSHPQAVLSHLSEQRSQGLFCDVIIVVEDVKFRAHRNILAATSGYFRNAFKVPEVYTSSQVLELTDLKSEVFASILNFIYNARVESSSTEDSRSLVAAGKRLGIPFLEKLLDSERQSSSLLQGQASASCGRSSGQSKLADTYTLKKETLKPEELDCSKGPRITNAFSITEAEAVNNTFSTLEHRNKVIEGLEEGRPPSSSQDGDVSPIESEPANALTEHSYAVSQGQESKEVNQENDNRIIVPVVPPSKTLVANRLGPIKKRRIHSLSSEPAITSTSAVEKATVAPLSSSELSDAAPEIHSSLDLLPPLDIAPSQDAEPPCLSPQNTPTFNSQQCPETFSDSDIHKRFVSHLFCKYCRKKFMHLKRLRNHEQVCVKSLKGPSELETNNKDSLRVPVSNVTSNANSTQHSLPPPDLHIPLSLEPTLTSPLEMSQDQVIGTLKTNSTSRTYKCSVCKRTYVTLSSLKRHENVHSWHRAYPCHYCNKVFALAEYRTKHEIWHTGERRYQCIFCLETFLTYYILKNHQKTYHGIDPQLAVNKKSANGGFKSSVYPIKLYRLLPMKFRKKRYKSYSQTYSEGVEDNDESYSAPLGSCSPNSLFDSPVPTTNSDVVSGQSLFSMPVTFMATPKMMASETPRISFDKPLDQNIGFPVASEIDQPLKHLTAEFKKKSGFDGKGSPLFSYRFTDSSKAIQKNIESSLITHRSDSSIEKNTENSTDILPFLNMPSVCSFEGLSKLSELSAAAQTIEDMANQLLQARPESITDQPPSGKTETYIAKPACPGPSIDNQVLPLCQITVKIGNEAIVRRKIKGSKLFPKKRKRKSWRQEGIGQRSPAEESIGSPSLRVRTEVTTSVTENESYDDPNDPETDKLWRPYYTYKPKKKSKKVKGKRMRIKHLRCYTRPLSPEANDDFRETGPFCPDERISADNYGVRREPRHSSQKEAFPCHSCESSFSSQTSLSMHIISCHQPRCRICGKQCPPEDTSSTAGPTGEDSGDFICKSCTEDGSCFSSDVASHSLSMEKRYRCSYCPQRFLYLATKKSHEKKHLEKSGKGHSCRYCSKVCKSAVLLSVHESKHFKAEDGEDPDITSKISSSLSSGKERKGQIKPEPWESMYTSSEIKPKMDMDADVNYPTITSVYKKASLSLPYASDRSFSPLSPEIKRKTSKKKSILERSKGFGFEAHRQDSVIWGQQD</sequence>
<dbReference type="GO" id="GO:0005694">
    <property type="term" value="C:chromosome"/>
    <property type="evidence" value="ECO:0007669"/>
    <property type="project" value="UniProtKB-SubCell"/>
</dbReference>
<dbReference type="PANTHER" id="PTHR24394">
    <property type="entry name" value="ZINC FINGER PROTEIN"/>
    <property type="match status" value="1"/>
</dbReference>
<evidence type="ECO:0000256" key="16">
    <source>
        <dbReference type="PROSITE-ProRule" id="PRU00042"/>
    </source>
</evidence>
<keyword evidence="8" id="KW-0677">Repeat</keyword>
<feature type="region of interest" description="Disordered" evidence="17">
    <location>
        <begin position="292"/>
        <end position="312"/>
    </location>
</feature>
<evidence type="ECO:0000256" key="6">
    <source>
        <dbReference type="ARBA" id="ARBA00022553"/>
    </source>
</evidence>
<feature type="region of interest" description="Disordered" evidence="17">
    <location>
        <begin position="916"/>
        <end position="966"/>
    </location>
</feature>
<dbReference type="GO" id="GO:0005634">
    <property type="term" value="C:nucleus"/>
    <property type="evidence" value="ECO:0007669"/>
    <property type="project" value="UniProtKB-SubCell"/>
</dbReference>
<keyword evidence="10" id="KW-0862">Zinc</keyword>
<evidence type="ECO:0008006" key="22">
    <source>
        <dbReference type="Google" id="ProtNLM"/>
    </source>
</evidence>
<reference evidence="20" key="1">
    <citation type="submission" date="2023-08" db="EMBL/GenBank/DDBJ databases">
        <title>Chromosome-level Genome Assembly of mud carp (Cirrhinus molitorella).</title>
        <authorList>
            <person name="Liu H."/>
        </authorList>
    </citation>
    <scope>NUCLEOTIDE SEQUENCE</scope>
    <source>
        <strain evidence="20">Prfri</strain>
        <tissue evidence="20">Muscle</tissue>
    </source>
</reference>
<keyword evidence="21" id="KW-1185">Reference proteome</keyword>
<evidence type="ECO:0000313" key="20">
    <source>
        <dbReference type="EMBL" id="KAK2895058.1"/>
    </source>
</evidence>
<dbReference type="Gene3D" id="3.30.710.10">
    <property type="entry name" value="Potassium Channel Kv1.1, Chain A"/>
    <property type="match status" value="1"/>
</dbReference>
<keyword evidence="4" id="KW-0678">Repressor</keyword>
<evidence type="ECO:0000256" key="15">
    <source>
        <dbReference type="ARBA" id="ARBA00023242"/>
    </source>
</evidence>
<comment type="caution">
    <text evidence="20">The sequence shown here is derived from an EMBL/GenBank/DDBJ whole genome shotgun (WGS) entry which is preliminary data.</text>
</comment>
<dbReference type="SUPFAM" id="SSF57667">
    <property type="entry name" value="beta-beta-alpha zinc fingers"/>
    <property type="match status" value="2"/>
</dbReference>
<evidence type="ECO:0000256" key="8">
    <source>
        <dbReference type="ARBA" id="ARBA00022737"/>
    </source>
</evidence>
<evidence type="ECO:0000313" key="21">
    <source>
        <dbReference type="Proteomes" id="UP001187343"/>
    </source>
</evidence>
<dbReference type="InterPro" id="IPR036236">
    <property type="entry name" value="Znf_C2H2_sf"/>
</dbReference>
<dbReference type="PROSITE" id="PS50097">
    <property type="entry name" value="BTB"/>
    <property type="match status" value="1"/>
</dbReference>
<dbReference type="GO" id="GO:0008270">
    <property type="term" value="F:zinc ion binding"/>
    <property type="evidence" value="ECO:0007669"/>
    <property type="project" value="UniProtKB-KW"/>
</dbReference>
<evidence type="ECO:0000256" key="12">
    <source>
        <dbReference type="ARBA" id="ARBA00023015"/>
    </source>
</evidence>
<evidence type="ECO:0000256" key="10">
    <source>
        <dbReference type="ARBA" id="ARBA00022833"/>
    </source>
</evidence>
<evidence type="ECO:0000256" key="2">
    <source>
        <dbReference type="ARBA" id="ARBA00004286"/>
    </source>
</evidence>
<feature type="domain" description="C2H2-type" evidence="19">
    <location>
        <begin position="551"/>
        <end position="578"/>
    </location>
</feature>
<feature type="region of interest" description="Disordered" evidence="17">
    <location>
        <begin position="407"/>
        <end position="439"/>
    </location>
</feature>
<feature type="region of interest" description="Disordered" evidence="17">
    <location>
        <begin position="1249"/>
        <end position="1269"/>
    </location>
</feature>
<protein>
    <recommendedName>
        <fullName evidence="22">Zinc finger and BTB domain containing 38</fullName>
    </recommendedName>
</protein>
<evidence type="ECO:0000256" key="9">
    <source>
        <dbReference type="ARBA" id="ARBA00022771"/>
    </source>
</evidence>
<dbReference type="InterPro" id="IPR000210">
    <property type="entry name" value="BTB/POZ_dom"/>
</dbReference>
<proteinExistence type="predicted"/>
<organism evidence="20 21">
    <name type="scientific">Cirrhinus molitorella</name>
    <name type="common">mud carp</name>
    <dbReference type="NCBI Taxonomy" id="172907"/>
    <lineage>
        <taxon>Eukaryota</taxon>
        <taxon>Metazoa</taxon>
        <taxon>Chordata</taxon>
        <taxon>Craniata</taxon>
        <taxon>Vertebrata</taxon>
        <taxon>Euteleostomi</taxon>
        <taxon>Actinopterygii</taxon>
        <taxon>Neopterygii</taxon>
        <taxon>Teleostei</taxon>
        <taxon>Ostariophysi</taxon>
        <taxon>Cypriniformes</taxon>
        <taxon>Cyprinidae</taxon>
        <taxon>Labeoninae</taxon>
        <taxon>Labeonini</taxon>
        <taxon>Cirrhinus</taxon>
    </lineage>
</organism>
<feature type="region of interest" description="Disordered" evidence="17">
    <location>
        <begin position="321"/>
        <end position="340"/>
    </location>
</feature>
<dbReference type="Proteomes" id="UP001187343">
    <property type="component" value="Unassembled WGS sequence"/>
</dbReference>
<dbReference type="InterPro" id="IPR013087">
    <property type="entry name" value="Znf_C2H2_type"/>
</dbReference>
<dbReference type="EMBL" id="JAUYZG010000011">
    <property type="protein sequence ID" value="KAK2895058.1"/>
    <property type="molecule type" value="Genomic_DNA"/>
</dbReference>
<evidence type="ECO:0000259" key="18">
    <source>
        <dbReference type="PROSITE" id="PS50097"/>
    </source>
</evidence>
<keyword evidence="12" id="KW-0805">Transcription regulation</keyword>
<evidence type="ECO:0000256" key="3">
    <source>
        <dbReference type="ARBA" id="ARBA00022454"/>
    </source>
</evidence>
<keyword evidence="11" id="KW-0832">Ubl conjugation</keyword>
<dbReference type="SMART" id="SM00355">
    <property type="entry name" value="ZnF_C2H2"/>
    <property type="match status" value="7"/>
</dbReference>
<dbReference type="InterPro" id="IPR011333">
    <property type="entry name" value="SKP1/BTB/POZ_sf"/>
</dbReference>
<dbReference type="Pfam" id="PF00651">
    <property type="entry name" value="BTB"/>
    <property type="match status" value="1"/>
</dbReference>
<dbReference type="PROSITE" id="PS50157">
    <property type="entry name" value="ZINC_FINGER_C2H2_2"/>
    <property type="match status" value="5"/>
</dbReference>
<comment type="subcellular location">
    <subcellularLocation>
        <location evidence="2">Chromosome</location>
    </subcellularLocation>
    <subcellularLocation>
        <location evidence="1">Nucleus</location>
    </subcellularLocation>
</comment>
<dbReference type="SMART" id="SM00225">
    <property type="entry name" value="BTB"/>
    <property type="match status" value="1"/>
</dbReference>
<name>A0AA88PP81_9TELE</name>
<evidence type="ECO:0000256" key="11">
    <source>
        <dbReference type="ARBA" id="ARBA00022843"/>
    </source>
</evidence>
<keyword evidence="14" id="KW-0804">Transcription</keyword>
<evidence type="ECO:0000256" key="14">
    <source>
        <dbReference type="ARBA" id="ARBA00023163"/>
    </source>
</evidence>
<feature type="domain" description="C2H2-type" evidence="19">
    <location>
        <begin position="1124"/>
        <end position="1151"/>
    </location>
</feature>
<keyword evidence="5" id="KW-1017">Isopeptide bond</keyword>
<dbReference type="PROSITE" id="PS00028">
    <property type="entry name" value="ZINC_FINGER_C2H2_1"/>
    <property type="match status" value="6"/>
</dbReference>
<keyword evidence="15" id="KW-0539">Nucleus</keyword>
<evidence type="ECO:0000256" key="4">
    <source>
        <dbReference type="ARBA" id="ARBA00022491"/>
    </source>
</evidence>
<keyword evidence="3" id="KW-0158">Chromosome</keyword>
<dbReference type="PANTHER" id="PTHR24394:SF58">
    <property type="entry name" value="ZINC FINGER AND BTB DOMAIN CONTAINING 33"/>
    <property type="match status" value="1"/>
</dbReference>
<evidence type="ECO:0000256" key="5">
    <source>
        <dbReference type="ARBA" id="ARBA00022499"/>
    </source>
</evidence>
<evidence type="ECO:0000256" key="7">
    <source>
        <dbReference type="ARBA" id="ARBA00022723"/>
    </source>
</evidence>
<feature type="compositionally biased region" description="Basic and acidic residues" evidence="17">
    <location>
        <begin position="330"/>
        <end position="340"/>
    </location>
</feature>
<dbReference type="FunFam" id="3.30.160.60:FF:000437">
    <property type="entry name" value="zinc finger and BTB domain-containing protein 38"/>
    <property type="match status" value="1"/>
</dbReference>
<feature type="region of interest" description="Disordered" evidence="17">
    <location>
        <begin position="1178"/>
        <end position="1217"/>
    </location>
</feature>